<organism evidence="12 13">
    <name type="scientific">Candidatus Roizmanbacteria bacterium RIFCSPHIGHO2_02_FULL_40_9</name>
    <dbReference type="NCBI Taxonomy" id="1802042"/>
    <lineage>
        <taxon>Bacteria</taxon>
        <taxon>Candidatus Roizmaniibacteriota</taxon>
    </lineage>
</organism>
<dbReference type="EMBL" id="MFZS01000023">
    <property type="protein sequence ID" value="OGK28870.1"/>
    <property type="molecule type" value="Genomic_DNA"/>
</dbReference>
<keyword evidence="5" id="KW-0547">Nucleotide-binding</keyword>
<dbReference type="InterPro" id="IPR027417">
    <property type="entry name" value="P-loop_NTPase"/>
</dbReference>
<feature type="transmembrane region" description="Helical" evidence="9">
    <location>
        <begin position="283"/>
        <end position="307"/>
    </location>
</feature>
<keyword evidence="2" id="KW-0813">Transport</keyword>
<dbReference type="SUPFAM" id="SSF52540">
    <property type="entry name" value="P-loop containing nucleoside triphosphate hydrolases"/>
    <property type="match status" value="1"/>
</dbReference>
<feature type="transmembrane region" description="Helical" evidence="9">
    <location>
        <begin position="151"/>
        <end position="179"/>
    </location>
</feature>
<dbReference type="InterPro" id="IPR003593">
    <property type="entry name" value="AAA+_ATPase"/>
</dbReference>
<dbReference type="Gene3D" id="3.40.50.300">
    <property type="entry name" value="P-loop containing nucleotide triphosphate hydrolases"/>
    <property type="match status" value="1"/>
</dbReference>
<evidence type="ECO:0000256" key="5">
    <source>
        <dbReference type="ARBA" id="ARBA00022741"/>
    </source>
</evidence>
<dbReference type="SMART" id="SM00382">
    <property type="entry name" value="AAA"/>
    <property type="match status" value="1"/>
</dbReference>
<dbReference type="PROSITE" id="PS50929">
    <property type="entry name" value="ABC_TM1F"/>
    <property type="match status" value="1"/>
</dbReference>
<keyword evidence="3" id="KW-1003">Cell membrane</keyword>
<dbReference type="InterPro" id="IPR036640">
    <property type="entry name" value="ABC1_TM_sf"/>
</dbReference>
<dbReference type="GO" id="GO:0015421">
    <property type="term" value="F:ABC-type oligopeptide transporter activity"/>
    <property type="evidence" value="ECO:0007669"/>
    <property type="project" value="TreeGrafter"/>
</dbReference>
<protein>
    <recommendedName>
        <fullName evidence="14">ABC transporter domain-containing protein</fullName>
    </recommendedName>
</protein>
<evidence type="ECO:0000259" key="11">
    <source>
        <dbReference type="PROSITE" id="PS50929"/>
    </source>
</evidence>
<name>A0A1F7HC55_9BACT</name>
<evidence type="ECO:0000256" key="8">
    <source>
        <dbReference type="ARBA" id="ARBA00023136"/>
    </source>
</evidence>
<dbReference type="Gene3D" id="1.20.1560.10">
    <property type="entry name" value="ABC transporter type 1, transmembrane domain"/>
    <property type="match status" value="1"/>
</dbReference>
<evidence type="ECO:0000256" key="6">
    <source>
        <dbReference type="ARBA" id="ARBA00022840"/>
    </source>
</evidence>
<feature type="domain" description="ABC transmembrane type-1" evidence="11">
    <location>
        <begin position="31"/>
        <end position="310"/>
    </location>
</feature>
<dbReference type="InterPro" id="IPR011527">
    <property type="entry name" value="ABC1_TM_dom"/>
</dbReference>
<accession>A0A1F7HC55</accession>
<evidence type="ECO:0000256" key="3">
    <source>
        <dbReference type="ARBA" id="ARBA00022475"/>
    </source>
</evidence>
<dbReference type="InterPro" id="IPR003439">
    <property type="entry name" value="ABC_transporter-like_ATP-bd"/>
</dbReference>
<feature type="transmembrane region" description="Helical" evidence="9">
    <location>
        <begin position="21"/>
        <end position="43"/>
    </location>
</feature>
<dbReference type="Proteomes" id="UP000177027">
    <property type="component" value="Unassembled WGS sequence"/>
</dbReference>
<evidence type="ECO:0000313" key="13">
    <source>
        <dbReference type="Proteomes" id="UP000177027"/>
    </source>
</evidence>
<feature type="transmembrane region" description="Helical" evidence="9">
    <location>
        <begin position="55"/>
        <end position="72"/>
    </location>
</feature>
<dbReference type="GO" id="GO:0005524">
    <property type="term" value="F:ATP binding"/>
    <property type="evidence" value="ECO:0007669"/>
    <property type="project" value="UniProtKB-KW"/>
</dbReference>
<keyword evidence="8 9" id="KW-0472">Membrane</keyword>
<proteinExistence type="predicted"/>
<evidence type="ECO:0000259" key="10">
    <source>
        <dbReference type="PROSITE" id="PS50893"/>
    </source>
</evidence>
<keyword evidence="6" id="KW-0067">ATP-binding</keyword>
<gene>
    <name evidence="12" type="ORF">A3D06_01505</name>
</gene>
<evidence type="ECO:0000256" key="4">
    <source>
        <dbReference type="ARBA" id="ARBA00022692"/>
    </source>
</evidence>
<evidence type="ECO:0000256" key="9">
    <source>
        <dbReference type="SAM" id="Phobius"/>
    </source>
</evidence>
<feature type="transmembrane region" description="Helical" evidence="9">
    <location>
        <begin position="249"/>
        <end position="271"/>
    </location>
</feature>
<dbReference type="FunFam" id="3.40.50.300:FF:000221">
    <property type="entry name" value="Multidrug ABC transporter ATP-binding protein"/>
    <property type="match status" value="1"/>
</dbReference>
<dbReference type="PANTHER" id="PTHR43394:SF1">
    <property type="entry name" value="ATP-BINDING CASSETTE SUB-FAMILY B MEMBER 10, MITOCHONDRIAL"/>
    <property type="match status" value="1"/>
</dbReference>
<dbReference type="GO" id="GO:0016887">
    <property type="term" value="F:ATP hydrolysis activity"/>
    <property type="evidence" value="ECO:0007669"/>
    <property type="project" value="InterPro"/>
</dbReference>
<dbReference type="PROSITE" id="PS50893">
    <property type="entry name" value="ABC_TRANSPORTER_2"/>
    <property type="match status" value="1"/>
</dbReference>
<keyword evidence="4 9" id="KW-0812">Transmembrane</keyword>
<evidence type="ECO:0000256" key="2">
    <source>
        <dbReference type="ARBA" id="ARBA00022448"/>
    </source>
</evidence>
<dbReference type="GO" id="GO:0005886">
    <property type="term" value="C:plasma membrane"/>
    <property type="evidence" value="ECO:0007669"/>
    <property type="project" value="UniProtKB-SubCell"/>
</dbReference>
<dbReference type="InterPro" id="IPR039421">
    <property type="entry name" value="Type_1_exporter"/>
</dbReference>
<comment type="subcellular location">
    <subcellularLocation>
        <location evidence="1">Cell membrane</location>
        <topology evidence="1">Multi-pass membrane protein</topology>
    </subcellularLocation>
</comment>
<dbReference type="PANTHER" id="PTHR43394">
    <property type="entry name" value="ATP-DEPENDENT PERMEASE MDL1, MITOCHONDRIAL"/>
    <property type="match status" value="1"/>
</dbReference>
<dbReference type="SUPFAM" id="SSF90123">
    <property type="entry name" value="ABC transporter transmembrane region"/>
    <property type="match status" value="1"/>
</dbReference>
<reference evidence="12 13" key="1">
    <citation type="journal article" date="2016" name="Nat. Commun.">
        <title>Thousands of microbial genomes shed light on interconnected biogeochemical processes in an aquifer system.</title>
        <authorList>
            <person name="Anantharaman K."/>
            <person name="Brown C.T."/>
            <person name="Hug L.A."/>
            <person name="Sharon I."/>
            <person name="Castelle C.J."/>
            <person name="Probst A.J."/>
            <person name="Thomas B.C."/>
            <person name="Singh A."/>
            <person name="Wilkins M.J."/>
            <person name="Karaoz U."/>
            <person name="Brodie E.L."/>
            <person name="Williams K.H."/>
            <person name="Hubbard S.S."/>
            <person name="Banfield J.F."/>
        </authorList>
    </citation>
    <scope>NUCLEOTIDE SEQUENCE [LARGE SCALE GENOMIC DNA]</scope>
</reference>
<evidence type="ECO:0000313" key="12">
    <source>
        <dbReference type="EMBL" id="OGK28870.1"/>
    </source>
</evidence>
<evidence type="ECO:0000256" key="7">
    <source>
        <dbReference type="ARBA" id="ARBA00022989"/>
    </source>
</evidence>
<comment type="caution">
    <text evidence="12">The sequence shown here is derived from an EMBL/GenBank/DDBJ whole genome shotgun (WGS) entry which is preliminary data.</text>
</comment>
<feature type="domain" description="ABC transporter" evidence="10">
    <location>
        <begin position="350"/>
        <end position="589"/>
    </location>
</feature>
<keyword evidence="7 9" id="KW-1133">Transmembrane helix</keyword>
<sequence>MSVTLQAIRFVVNRAFKAAPFLFSVYITANVLLAFTNILNIFIFKEIIDSANQNSTILGLTILALICMRLLIEILSKVVGRYAEYIWYVWDIKQLYVNYTDFLKKLSSFDLANFENAETHDLIWRAFNRFQWHVRYYLDMFIKLVSKIVELSASVIIFAVASPLSALFIVIANIIPIYVRSVLGGQNFNIYKADSETVRKYEYLHSMAVNRETLMELKQFQGFDFLKERLFSLYNSFTGRQMKQYKKQWIWLTFVDMLPIMAIFSFLLTIVDQLQTGHISTGVFVFLFTNIFIFSNALGQLSGYLAALTSDGHFMFDVINFFNVKQNIIFPKLSQQGKKDLWQKLQKPIIVVKNVSFKYPNSEKEVLKNINLSIPYGQNIALIGENGAGKTTLIKLLLRIYDPTEGQILINGVDLKEIPEELFFKLYSTLFQSFGRFYLTIRENLRLASGEKLEDEEYIKALKLSSAWNYVKDFPKTLDQQLGPTYKDGVDLSGGQWQQLAIARALIRKAPMLILDEPTSAIDAKAETEIFDKLNRETRENTLFFISHRFSTIKDAERILVLDNGKIVEDGSHDVLMKNEGKYARLYKLQAQRYHREEE</sequence>
<evidence type="ECO:0000256" key="1">
    <source>
        <dbReference type="ARBA" id="ARBA00004651"/>
    </source>
</evidence>
<dbReference type="Pfam" id="PF00005">
    <property type="entry name" value="ABC_tran"/>
    <property type="match status" value="1"/>
</dbReference>
<dbReference type="AlphaFoldDB" id="A0A1F7HC55"/>
<evidence type="ECO:0008006" key="14">
    <source>
        <dbReference type="Google" id="ProtNLM"/>
    </source>
</evidence>